<feature type="compositionally biased region" description="Low complexity" evidence="4">
    <location>
        <begin position="181"/>
        <end position="193"/>
    </location>
</feature>
<organism evidence="7 8">
    <name type="scientific">Pseudonocardia ammonioxydans</name>
    <dbReference type="NCBI Taxonomy" id="260086"/>
    <lineage>
        <taxon>Bacteria</taxon>
        <taxon>Bacillati</taxon>
        <taxon>Actinomycetota</taxon>
        <taxon>Actinomycetes</taxon>
        <taxon>Pseudonocardiales</taxon>
        <taxon>Pseudonocardiaceae</taxon>
        <taxon>Pseudonocardia</taxon>
    </lineage>
</organism>
<dbReference type="SUPFAM" id="SSF75420">
    <property type="entry name" value="YhbC-like, N-terminal domain"/>
    <property type="match status" value="1"/>
</dbReference>
<gene>
    <name evidence="3" type="primary">rimP</name>
    <name evidence="7" type="ORF">SAMN05216207_1002229</name>
</gene>
<evidence type="ECO:0000259" key="6">
    <source>
        <dbReference type="Pfam" id="PF17384"/>
    </source>
</evidence>
<dbReference type="STRING" id="260086.SAMN05216207_1002229"/>
<keyword evidence="2 3" id="KW-0690">Ribosome biogenesis</keyword>
<dbReference type="HAMAP" id="MF_01077">
    <property type="entry name" value="RimP"/>
    <property type="match status" value="1"/>
</dbReference>
<accession>A0A1I4TCQ4</accession>
<protein>
    <recommendedName>
        <fullName evidence="3">Ribosome maturation factor RimP</fullName>
    </recommendedName>
</protein>
<dbReference type="GO" id="GO:0005829">
    <property type="term" value="C:cytosol"/>
    <property type="evidence" value="ECO:0007669"/>
    <property type="project" value="TreeGrafter"/>
</dbReference>
<dbReference type="InterPro" id="IPR028989">
    <property type="entry name" value="RimP_N"/>
</dbReference>
<keyword evidence="8" id="KW-1185">Reference proteome</keyword>
<dbReference type="Pfam" id="PF02576">
    <property type="entry name" value="RimP_N"/>
    <property type="match status" value="1"/>
</dbReference>
<dbReference type="EMBL" id="FOUY01000002">
    <property type="protein sequence ID" value="SFM74514.1"/>
    <property type="molecule type" value="Genomic_DNA"/>
</dbReference>
<evidence type="ECO:0000256" key="4">
    <source>
        <dbReference type="SAM" id="MobiDB-lite"/>
    </source>
</evidence>
<dbReference type="OrthoDB" id="9805006at2"/>
<dbReference type="InterPro" id="IPR003728">
    <property type="entry name" value="Ribosome_maturation_RimP"/>
</dbReference>
<comment type="subcellular location">
    <subcellularLocation>
        <location evidence="3">Cytoplasm</location>
    </subcellularLocation>
</comment>
<evidence type="ECO:0000256" key="2">
    <source>
        <dbReference type="ARBA" id="ARBA00022517"/>
    </source>
</evidence>
<dbReference type="Gene3D" id="3.30.300.70">
    <property type="entry name" value="RimP-like superfamily, N-terminal"/>
    <property type="match status" value="1"/>
</dbReference>
<name>A0A1I4TCQ4_PSUAM</name>
<feature type="domain" description="Ribosome maturation factor RimP N-terminal" evidence="5">
    <location>
        <begin position="17"/>
        <end position="94"/>
    </location>
</feature>
<dbReference type="PANTHER" id="PTHR33867">
    <property type="entry name" value="RIBOSOME MATURATION FACTOR RIMP"/>
    <property type="match status" value="1"/>
</dbReference>
<dbReference type="NCBIfam" id="NF000930">
    <property type="entry name" value="PRK00092.2-2"/>
    <property type="match status" value="1"/>
</dbReference>
<dbReference type="CDD" id="cd01734">
    <property type="entry name" value="YlxS_C"/>
    <property type="match status" value="1"/>
</dbReference>
<dbReference type="AlphaFoldDB" id="A0A1I4TCQ4"/>
<dbReference type="InterPro" id="IPR035956">
    <property type="entry name" value="RimP_N_sf"/>
</dbReference>
<comment type="function">
    <text evidence="3">Required for maturation of 30S ribosomal subunits.</text>
</comment>
<dbReference type="Pfam" id="PF17384">
    <property type="entry name" value="DUF150_C"/>
    <property type="match status" value="1"/>
</dbReference>
<feature type="region of interest" description="Disordered" evidence="4">
    <location>
        <begin position="173"/>
        <end position="200"/>
    </location>
</feature>
<dbReference type="PANTHER" id="PTHR33867:SF1">
    <property type="entry name" value="RIBOSOME MATURATION FACTOR RIMP"/>
    <property type="match status" value="1"/>
</dbReference>
<keyword evidence="1 3" id="KW-0963">Cytoplasm</keyword>
<dbReference type="GO" id="GO:0006412">
    <property type="term" value="P:translation"/>
    <property type="evidence" value="ECO:0007669"/>
    <property type="project" value="TreeGrafter"/>
</dbReference>
<dbReference type="RefSeq" id="WP_093337147.1">
    <property type="nucleotide sequence ID" value="NZ_FOUY01000002.1"/>
</dbReference>
<sequence>MRSPDPAQLADQLRGVLEPVVVGAGLEIDAVEVRTAGRRHAVKLVVDLPEGSTATGIDLDDIARLSRTAAAELDPHEHLIEGSYTLEVTSPGVDRPLTRPRHWRRNFLRLARITLAGGDSIDARIGRADDERVQVAVPGRKEPELREIAYSDVAHAQVQVEFKPAPKAETALLGADGAGADGVISESSTSSETSADEENR</sequence>
<evidence type="ECO:0000256" key="3">
    <source>
        <dbReference type="HAMAP-Rule" id="MF_01077"/>
    </source>
</evidence>
<comment type="similarity">
    <text evidence="3">Belongs to the RimP family.</text>
</comment>
<proteinExistence type="inferred from homology"/>
<dbReference type="GO" id="GO:0000028">
    <property type="term" value="P:ribosomal small subunit assembly"/>
    <property type="evidence" value="ECO:0007669"/>
    <property type="project" value="TreeGrafter"/>
</dbReference>
<dbReference type="Proteomes" id="UP000199614">
    <property type="component" value="Unassembled WGS sequence"/>
</dbReference>
<reference evidence="7 8" key="1">
    <citation type="submission" date="2016-10" db="EMBL/GenBank/DDBJ databases">
        <authorList>
            <person name="de Groot N.N."/>
        </authorList>
    </citation>
    <scope>NUCLEOTIDE SEQUENCE [LARGE SCALE GENOMIC DNA]</scope>
    <source>
        <strain evidence="7 8">CGMCC 4.1877</strain>
    </source>
</reference>
<evidence type="ECO:0000313" key="7">
    <source>
        <dbReference type="EMBL" id="SFM74514.1"/>
    </source>
</evidence>
<evidence type="ECO:0000259" key="5">
    <source>
        <dbReference type="Pfam" id="PF02576"/>
    </source>
</evidence>
<evidence type="ECO:0000256" key="1">
    <source>
        <dbReference type="ARBA" id="ARBA00022490"/>
    </source>
</evidence>
<feature type="domain" description="Ribosome maturation factor RimP C-terminal" evidence="6">
    <location>
        <begin position="97"/>
        <end position="162"/>
    </location>
</feature>
<evidence type="ECO:0000313" key="8">
    <source>
        <dbReference type="Proteomes" id="UP000199614"/>
    </source>
</evidence>
<dbReference type="InterPro" id="IPR028998">
    <property type="entry name" value="RimP_C"/>
</dbReference>